<keyword evidence="4 9" id="KW-0812">Transmembrane</keyword>
<feature type="transmembrane region" description="Helical" evidence="9">
    <location>
        <begin position="192"/>
        <end position="214"/>
    </location>
</feature>
<feature type="transmembrane region" description="Helical" evidence="9">
    <location>
        <begin position="316"/>
        <end position="337"/>
    </location>
</feature>
<evidence type="ECO:0000313" key="11">
    <source>
        <dbReference type="Proteomes" id="UP000292507"/>
    </source>
</evidence>
<dbReference type="CDD" id="cd06853">
    <property type="entry name" value="GT_WecA_like"/>
    <property type="match status" value="1"/>
</dbReference>
<feature type="transmembrane region" description="Helical" evidence="9">
    <location>
        <begin position="79"/>
        <end position="95"/>
    </location>
</feature>
<keyword evidence="3 10" id="KW-0808">Transferase</keyword>
<dbReference type="GO" id="GO:0046872">
    <property type="term" value="F:metal ion binding"/>
    <property type="evidence" value="ECO:0007669"/>
    <property type="project" value="UniProtKB-KW"/>
</dbReference>
<feature type="transmembrane region" description="Helical" evidence="9">
    <location>
        <begin position="168"/>
        <end position="186"/>
    </location>
</feature>
<dbReference type="PROSITE" id="PS01348">
    <property type="entry name" value="MRAY_2"/>
    <property type="match status" value="1"/>
</dbReference>
<dbReference type="InterPro" id="IPR000715">
    <property type="entry name" value="Glycosyl_transferase_4"/>
</dbReference>
<name>A0A4V2G2E9_9ACTN</name>
<keyword evidence="6 9" id="KW-0472">Membrane</keyword>
<feature type="transmembrane region" description="Helical" evidence="9">
    <location>
        <begin position="343"/>
        <end position="361"/>
    </location>
</feature>
<comment type="subcellular location">
    <subcellularLocation>
        <location evidence="1">Cell membrane</location>
        <topology evidence="1">Multi-pass membrane protein</topology>
    </subcellularLocation>
</comment>
<evidence type="ECO:0000256" key="8">
    <source>
        <dbReference type="SAM" id="MobiDB-lite"/>
    </source>
</evidence>
<dbReference type="PANTHER" id="PTHR22926:SF3">
    <property type="entry name" value="UNDECAPRENYL-PHOSPHATE ALPHA-N-ACETYLGLUCOSAMINYL 1-PHOSPHATE TRANSFERASE"/>
    <property type="match status" value="1"/>
</dbReference>
<feature type="transmembrane region" description="Helical" evidence="9">
    <location>
        <begin position="107"/>
        <end position="131"/>
    </location>
</feature>
<dbReference type="GO" id="GO:0005886">
    <property type="term" value="C:plasma membrane"/>
    <property type="evidence" value="ECO:0007669"/>
    <property type="project" value="UniProtKB-SubCell"/>
</dbReference>
<dbReference type="GO" id="GO:0009103">
    <property type="term" value="P:lipopolysaccharide biosynthetic process"/>
    <property type="evidence" value="ECO:0007669"/>
    <property type="project" value="TreeGrafter"/>
</dbReference>
<keyword evidence="7" id="KW-0479">Metal-binding</keyword>
<sequence>MREYVVVLLTAALVTFLATPVVRLAAIRLRMMAAPRERDVHVIPTPRGGGVAMYLGVVAATLVASRLPTLQRTFDDSQAYAVIVAGGLICLLGVLDDKWGLDALTKLTGQIAAAGVMVILGIQLAYVFLPVADIGTISLGPQVGVPMTILLTVLAVNALNFIDGLDGLAAGVSAIAALAFFAYSYSLGLDGYVDVASTPALITAVLAGACLGFLPHNFSPARIFMGDSGSMLVGLMLSAAAVSATGGVDAQSFGSAASLLPLTLPLLVPIAVLFIPFTDLVLAVLRRTLRGQSPFSPDKMHLHHRLLSIGHSHRKAVLVMYFWAALLSFGAVGLSITGGRAELLVVIAVLLVVGVVVVLSPRARRAAREARAAELEAQRRRSRADHPTSRVRRPDVESPSAGREVVR</sequence>
<feature type="binding site" evidence="7">
    <location>
        <position position="227"/>
    </location>
    <ligand>
        <name>Mg(2+)</name>
        <dbReference type="ChEBI" id="CHEBI:18420"/>
    </ligand>
</feature>
<evidence type="ECO:0000256" key="7">
    <source>
        <dbReference type="PIRSR" id="PIRSR600715-1"/>
    </source>
</evidence>
<evidence type="ECO:0000256" key="2">
    <source>
        <dbReference type="ARBA" id="ARBA00022475"/>
    </source>
</evidence>
<proteinExistence type="predicted"/>
<dbReference type="OrthoDB" id="9783652at2"/>
<feature type="transmembrane region" description="Helical" evidence="9">
    <location>
        <begin position="226"/>
        <end position="246"/>
    </location>
</feature>
<dbReference type="GO" id="GO:0044038">
    <property type="term" value="P:cell wall macromolecule biosynthetic process"/>
    <property type="evidence" value="ECO:0007669"/>
    <property type="project" value="TreeGrafter"/>
</dbReference>
<comment type="caution">
    <text evidence="10">The sequence shown here is derived from an EMBL/GenBank/DDBJ whole genome shotgun (WGS) entry which is preliminary data.</text>
</comment>
<feature type="region of interest" description="Disordered" evidence="8">
    <location>
        <begin position="371"/>
        <end position="407"/>
    </location>
</feature>
<dbReference type="Proteomes" id="UP000292507">
    <property type="component" value="Unassembled WGS sequence"/>
</dbReference>
<evidence type="ECO:0000256" key="5">
    <source>
        <dbReference type="ARBA" id="ARBA00022989"/>
    </source>
</evidence>
<feature type="transmembrane region" description="Helical" evidence="9">
    <location>
        <begin position="143"/>
        <end position="161"/>
    </location>
</feature>
<keyword evidence="2" id="KW-1003">Cell membrane</keyword>
<feature type="transmembrane region" description="Helical" evidence="9">
    <location>
        <begin position="266"/>
        <end position="285"/>
    </location>
</feature>
<organism evidence="10 11">
    <name type="scientific">Blastococcus saxobsidens</name>
    <dbReference type="NCBI Taxonomy" id="138336"/>
    <lineage>
        <taxon>Bacteria</taxon>
        <taxon>Bacillati</taxon>
        <taxon>Actinomycetota</taxon>
        <taxon>Actinomycetes</taxon>
        <taxon>Geodermatophilales</taxon>
        <taxon>Geodermatophilaceae</taxon>
        <taxon>Blastococcus</taxon>
    </lineage>
</organism>
<evidence type="ECO:0000313" key="10">
    <source>
        <dbReference type="EMBL" id="RZU32866.1"/>
    </source>
</evidence>
<feature type="compositionally biased region" description="Basic and acidic residues" evidence="8">
    <location>
        <begin position="371"/>
        <end position="396"/>
    </location>
</feature>
<gene>
    <name evidence="10" type="ORF">BKA19_2575</name>
</gene>
<feature type="transmembrane region" description="Helical" evidence="9">
    <location>
        <begin position="6"/>
        <end position="27"/>
    </location>
</feature>
<evidence type="ECO:0000256" key="4">
    <source>
        <dbReference type="ARBA" id="ARBA00022692"/>
    </source>
</evidence>
<accession>A0A4V2G2E9</accession>
<evidence type="ECO:0000256" key="1">
    <source>
        <dbReference type="ARBA" id="ARBA00004651"/>
    </source>
</evidence>
<protein>
    <submittedName>
        <fullName evidence="10">UDP-GlcNAc:undecaprenyl-phosphate GlcNAc-1-phosphate transferase</fullName>
    </submittedName>
</protein>
<evidence type="ECO:0000256" key="9">
    <source>
        <dbReference type="SAM" id="Phobius"/>
    </source>
</evidence>
<feature type="binding site" evidence="7">
    <location>
        <position position="160"/>
    </location>
    <ligand>
        <name>Mg(2+)</name>
        <dbReference type="ChEBI" id="CHEBI:18420"/>
    </ligand>
</feature>
<evidence type="ECO:0000256" key="6">
    <source>
        <dbReference type="ARBA" id="ARBA00023136"/>
    </source>
</evidence>
<dbReference type="GO" id="GO:0016780">
    <property type="term" value="F:phosphotransferase activity, for other substituted phosphate groups"/>
    <property type="evidence" value="ECO:0007669"/>
    <property type="project" value="InterPro"/>
</dbReference>
<dbReference type="AlphaFoldDB" id="A0A4V2G2E9"/>
<dbReference type="InterPro" id="IPR018480">
    <property type="entry name" value="PNAcMuramoyl-5peptid_Trfase_CS"/>
</dbReference>
<feature type="transmembrane region" description="Helical" evidence="9">
    <location>
        <begin position="48"/>
        <end position="67"/>
    </location>
</feature>
<dbReference type="PANTHER" id="PTHR22926">
    <property type="entry name" value="PHOSPHO-N-ACETYLMURAMOYL-PENTAPEPTIDE-TRANSFERASE"/>
    <property type="match status" value="1"/>
</dbReference>
<dbReference type="Pfam" id="PF00953">
    <property type="entry name" value="Glycos_transf_4"/>
    <property type="match status" value="1"/>
</dbReference>
<dbReference type="RefSeq" id="WP_104528318.1">
    <property type="nucleotide sequence ID" value="NZ_POQT01000012.1"/>
</dbReference>
<comment type="cofactor">
    <cofactor evidence="7">
        <name>Mg(2+)</name>
        <dbReference type="ChEBI" id="CHEBI:18420"/>
    </cofactor>
</comment>
<evidence type="ECO:0000256" key="3">
    <source>
        <dbReference type="ARBA" id="ARBA00022679"/>
    </source>
</evidence>
<keyword evidence="11" id="KW-1185">Reference proteome</keyword>
<dbReference type="GO" id="GO:0071555">
    <property type="term" value="P:cell wall organization"/>
    <property type="evidence" value="ECO:0007669"/>
    <property type="project" value="TreeGrafter"/>
</dbReference>
<keyword evidence="5 9" id="KW-1133">Transmembrane helix</keyword>
<dbReference type="EMBL" id="SHKV01000001">
    <property type="protein sequence ID" value="RZU32866.1"/>
    <property type="molecule type" value="Genomic_DNA"/>
</dbReference>
<reference evidence="10 11" key="1">
    <citation type="submission" date="2019-02" db="EMBL/GenBank/DDBJ databases">
        <title>Sequencing the genomes of 1000 actinobacteria strains.</title>
        <authorList>
            <person name="Klenk H.-P."/>
        </authorList>
    </citation>
    <scope>NUCLEOTIDE SEQUENCE [LARGE SCALE GENOMIC DNA]</scope>
    <source>
        <strain evidence="10 11">DSM 44509</strain>
    </source>
</reference>
<keyword evidence="7" id="KW-0460">Magnesium</keyword>